<dbReference type="Proteomes" id="UP001372338">
    <property type="component" value="Unassembled WGS sequence"/>
</dbReference>
<keyword evidence="2" id="KW-1185">Reference proteome</keyword>
<evidence type="ECO:0000313" key="2">
    <source>
        <dbReference type="Proteomes" id="UP001372338"/>
    </source>
</evidence>
<proteinExistence type="predicted"/>
<protein>
    <submittedName>
        <fullName evidence="1">Uncharacterized protein</fullName>
    </submittedName>
</protein>
<gene>
    <name evidence="1" type="ORF">RIF29_29269</name>
</gene>
<name>A0AAN9EEI0_CROPI</name>
<accession>A0AAN9EEI0</accession>
<dbReference type="AlphaFoldDB" id="A0AAN9EEI0"/>
<comment type="caution">
    <text evidence="1">The sequence shown here is derived from an EMBL/GenBank/DDBJ whole genome shotgun (WGS) entry which is preliminary data.</text>
</comment>
<sequence>MRIAIHQPLPLQDRTAAEVRRSSPSCASLPLASGLFIFPLALAATVLSHWPWSKLLLPPQPRLRRAPYVSMLVQIEPRLLETIDCLGATVDAAYGYLSILDCPLVVQKQKLVLRFLVSVWSHSSRLNVALRLTLLQLKQKPMSDIFLMVQFILGLLYDNHVTKFSNYLRSMDASIME</sequence>
<organism evidence="1 2">
    <name type="scientific">Crotalaria pallida</name>
    <name type="common">Smooth rattlebox</name>
    <name type="synonym">Crotalaria striata</name>
    <dbReference type="NCBI Taxonomy" id="3830"/>
    <lineage>
        <taxon>Eukaryota</taxon>
        <taxon>Viridiplantae</taxon>
        <taxon>Streptophyta</taxon>
        <taxon>Embryophyta</taxon>
        <taxon>Tracheophyta</taxon>
        <taxon>Spermatophyta</taxon>
        <taxon>Magnoliopsida</taxon>
        <taxon>eudicotyledons</taxon>
        <taxon>Gunneridae</taxon>
        <taxon>Pentapetalae</taxon>
        <taxon>rosids</taxon>
        <taxon>fabids</taxon>
        <taxon>Fabales</taxon>
        <taxon>Fabaceae</taxon>
        <taxon>Papilionoideae</taxon>
        <taxon>50 kb inversion clade</taxon>
        <taxon>genistoids sensu lato</taxon>
        <taxon>core genistoids</taxon>
        <taxon>Crotalarieae</taxon>
        <taxon>Crotalaria</taxon>
    </lineage>
</organism>
<dbReference type="EMBL" id="JAYWIO010000006">
    <property type="protein sequence ID" value="KAK7255846.1"/>
    <property type="molecule type" value="Genomic_DNA"/>
</dbReference>
<reference evidence="1 2" key="1">
    <citation type="submission" date="2024-01" db="EMBL/GenBank/DDBJ databases">
        <title>The genomes of 5 underutilized Papilionoideae crops provide insights into root nodulation and disease resistanc.</title>
        <authorList>
            <person name="Yuan L."/>
        </authorList>
    </citation>
    <scope>NUCLEOTIDE SEQUENCE [LARGE SCALE GENOMIC DNA]</scope>
    <source>
        <strain evidence="1">ZHUSHIDOU_FW_LH</strain>
        <tissue evidence="1">Leaf</tissue>
    </source>
</reference>
<evidence type="ECO:0000313" key="1">
    <source>
        <dbReference type="EMBL" id="KAK7255846.1"/>
    </source>
</evidence>